<evidence type="ECO:0000256" key="2">
    <source>
        <dbReference type="ARBA" id="ARBA00004752"/>
    </source>
</evidence>
<dbReference type="AlphaFoldDB" id="A0A117M8L6"/>
<comment type="similarity">
    <text evidence="7">Belongs to the MurCDEF family.</text>
</comment>
<name>A0A117M8L6_9BACT</name>
<dbReference type="SUPFAM" id="SSF53244">
    <property type="entry name" value="MurD-like peptide ligases, peptide-binding domain"/>
    <property type="match status" value="1"/>
</dbReference>
<dbReference type="EMBL" id="LGGW01000036">
    <property type="protein sequence ID" value="KUK90401.1"/>
    <property type="molecule type" value="Genomic_DNA"/>
</dbReference>
<evidence type="ECO:0000256" key="1">
    <source>
        <dbReference type="ARBA" id="ARBA00004496"/>
    </source>
</evidence>
<comment type="subcellular location">
    <subcellularLocation>
        <location evidence="1 7 8">Cytoplasm</location>
    </subcellularLocation>
</comment>
<evidence type="ECO:0000259" key="9">
    <source>
        <dbReference type="Pfam" id="PF02875"/>
    </source>
</evidence>
<dbReference type="Pfam" id="PF02875">
    <property type="entry name" value="Mur_ligase_C"/>
    <property type="match status" value="1"/>
</dbReference>
<keyword evidence="7 8" id="KW-0573">Peptidoglycan synthesis</keyword>
<accession>A0A117M8L6</accession>
<dbReference type="PANTHER" id="PTHR43692">
    <property type="entry name" value="UDP-N-ACETYLMURAMOYLALANINE--D-GLUTAMATE LIGASE"/>
    <property type="match status" value="1"/>
</dbReference>
<dbReference type="InterPro" id="IPR013221">
    <property type="entry name" value="Mur_ligase_cen"/>
</dbReference>
<dbReference type="InterPro" id="IPR004101">
    <property type="entry name" value="Mur_ligase_C"/>
</dbReference>
<keyword evidence="3 7" id="KW-0963">Cytoplasm</keyword>
<gene>
    <name evidence="7" type="primary">murD</name>
    <name evidence="11" type="ORF">XE02_0561</name>
</gene>
<keyword evidence="5 7" id="KW-0547">Nucleotide-binding</keyword>
<dbReference type="GO" id="GO:0009252">
    <property type="term" value="P:peptidoglycan biosynthetic process"/>
    <property type="evidence" value="ECO:0007669"/>
    <property type="project" value="UniProtKB-UniRule"/>
</dbReference>
<dbReference type="Gene3D" id="3.40.50.720">
    <property type="entry name" value="NAD(P)-binding Rossmann-like Domain"/>
    <property type="match status" value="1"/>
</dbReference>
<dbReference type="InterPro" id="IPR005762">
    <property type="entry name" value="MurD"/>
</dbReference>
<evidence type="ECO:0000256" key="7">
    <source>
        <dbReference type="HAMAP-Rule" id="MF_00639"/>
    </source>
</evidence>
<feature type="domain" description="Mur ligase central" evidence="10">
    <location>
        <begin position="114"/>
        <end position="280"/>
    </location>
</feature>
<evidence type="ECO:0000259" key="10">
    <source>
        <dbReference type="Pfam" id="PF08245"/>
    </source>
</evidence>
<dbReference type="Gene3D" id="3.90.190.20">
    <property type="entry name" value="Mur ligase, C-terminal domain"/>
    <property type="match status" value="1"/>
</dbReference>
<proteinExistence type="inferred from homology"/>
<keyword evidence="7 8" id="KW-0132">Cell division</keyword>
<feature type="binding site" evidence="7">
    <location>
        <begin position="116"/>
        <end position="122"/>
    </location>
    <ligand>
        <name>ATP</name>
        <dbReference type="ChEBI" id="CHEBI:30616"/>
    </ligand>
</feature>
<comment type="caution">
    <text evidence="11">The sequence shown here is derived from an EMBL/GenBank/DDBJ whole genome shotgun (WGS) entry which is preliminary data.</text>
</comment>
<evidence type="ECO:0000256" key="8">
    <source>
        <dbReference type="RuleBase" id="RU003664"/>
    </source>
</evidence>
<sequence length="441" mass="49209">MLKGKIGFVGFGISNQKLLTTFVEERSPLSLFVSDSNAIAEEAKTFMKEHSIEFEENGHTDKLFGCDSFVVSPGVSPFSEVGSRIIDSGKYFTTELEVSLDRLWSRPRGTVIGVTGTNGKSTTVTMLNHIISGKRRKVFQGGNLGDPLAGVAGEDFDYYVLEVSSFQLRWFAEEQKRFHLSAIINLGEDHLDYHKSLDDYFKSKLRLARMTEGMTILPEGILESQKEFLAGCRLRLFSMSDAGDDTFDREYLRISGAKFKTADLPYAGLHNFENTLVVLMISQLIGLSAEDIFQELRSYSFLSHRLQLVRELEGVKYYDDSKATNAHAVSAALRNFEPSKTILILGGQEKDETYVELIEQLGQLKHLVMMGTSMKTLSAKLQMRGIPFSNAGNMADAVSLSKRLAQDGDCVVLSPGGSSFDLYRNYGERGNHFREIINALE</sequence>
<evidence type="ECO:0000313" key="11">
    <source>
        <dbReference type="EMBL" id="KUK90401.1"/>
    </source>
</evidence>
<comment type="catalytic activity">
    <reaction evidence="7 8">
        <text>UDP-N-acetyl-alpha-D-muramoyl-L-alanine + D-glutamate + ATP = UDP-N-acetyl-alpha-D-muramoyl-L-alanyl-D-glutamate + ADP + phosphate + H(+)</text>
        <dbReference type="Rhea" id="RHEA:16429"/>
        <dbReference type="ChEBI" id="CHEBI:15378"/>
        <dbReference type="ChEBI" id="CHEBI:29986"/>
        <dbReference type="ChEBI" id="CHEBI:30616"/>
        <dbReference type="ChEBI" id="CHEBI:43474"/>
        <dbReference type="ChEBI" id="CHEBI:83898"/>
        <dbReference type="ChEBI" id="CHEBI:83900"/>
        <dbReference type="ChEBI" id="CHEBI:456216"/>
        <dbReference type="EC" id="6.3.2.9"/>
    </reaction>
</comment>
<dbReference type="Gene3D" id="3.40.1190.10">
    <property type="entry name" value="Mur-like, catalytic domain"/>
    <property type="match status" value="1"/>
</dbReference>
<dbReference type="SUPFAM" id="SSF53623">
    <property type="entry name" value="MurD-like peptide ligases, catalytic domain"/>
    <property type="match status" value="1"/>
</dbReference>
<evidence type="ECO:0000256" key="3">
    <source>
        <dbReference type="ARBA" id="ARBA00022490"/>
    </source>
</evidence>
<dbReference type="Pfam" id="PF21377">
    <property type="entry name" value="MurD_N"/>
    <property type="match status" value="1"/>
</dbReference>
<dbReference type="GO" id="GO:0008360">
    <property type="term" value="P:regulation of cell shape"/>
    <property type="evidence" value="ECO:0007669"/>
    <property type="project" value="UniProtKB-KW"/>
</dbReference>
<dbReference type="InterPro" id="IPR036615">
    <property type="entry name" value="Mur_ligase_C_dom_sf"/>
</dbReference>
<dbReference type="GO" id="GO:0008764">
    <property type="term" value="F:UDP-N-acetylmuramoylalanine-D-glutamate ligase activity"/>
    <property type="evidence" value="ECO:0007669"/>
    <property type="project" value="UniProtKB-UniRule"/>
</dbReference>
<dbReference type="NCBIfam" id="TIGR01087">
    <property type="entry name" value="murD"/>
    <property type="match status" value="1"/>
</dbReference>
<evidence type="ECO:0000256" key="4">
    <source>
        <dbReference type="ARBA" id="ARBA00022598"/>
    </source>
</evidence>
<dbReference type="GO" id="GO:0071555">
    <property type="term" value="P:cell wall organization"/>
    <property type="evidence" value="ECO:0007669"/>
    <property type="project" value="UniProtKB-KW"/>
</dbReference>
<dbReference type="GO" id="GO:0005524">
    <property type="term" value="F:ATP binding"/>
    <property type="evidence" value="ECO:0007669"/>
    <property type="project" value="UniProtKB-UniRule"/>
</dbReference>
<dbReference type="Pfam" id="PF08245">
    <property type="entry name" value="Mur_ligase_M"/>
    <property type="match status" value="1"/>
</dbReference>
<dbReference type="InterPro" id="IPR036565">
    <property type="entry name" value="Mur-like_cat_sf"/>
</dbReference>
<keyword evidence="7 8" id="KW-0131">Cell cycle</keyword>
<dbReference type="HAMAP" id="MF_00639">
    <property type="entry name" value="MurD"/>
    <property type="match status" value="1"/>
</dbReference>
<dbReference type="GO" id="GO:0005737">
    <property type="term" value="C:cytoplasm"/>
    <property type="evidence" value="ECO:0007669"/>
    <property type="project" value="UniProtKB-SubCell"/>
</dbReference>
<comment type="pathway">
    <text evidence="2 7 8">Cell wall biogenesis; peptidoglycan biosynthesis.</text>
</comment>
<evidence type="ECO:0000256" key="6">
    <source>
        <dbReference type="ARBA" id="ARBA00022840"/>
    </source>
</evidence>
<reference evidence="12" key="1">
    <citation type="journal article" date="2015" name="MBio">
        <title>Genome-Resolved Metagenomic Analysis Reveals Roles for Candidate Phyla and Other Microbial Community Members in Biogeochemical Transformations in Oil Reservoirs.</title>
        <authorList>
            <person name="Hu P."/>
            <person name="Tom L."/>
            <person name="Singh A."/>
            <person name="Thomas B.C."/>
            <person name="Baker B.J."/>
            <person name="Piceno Y.M."/>
            <person name="Andersen G.L."/>
            <person name="Banfield J.F."/>
        </authorList>
    </citation>
    <scope>NUCLEOTIDE SEQUENCE [LARGE SCALE GENOMIC DNA]</scope>
</reference>
<comment type="function">
    <text evidence="7 8">Cell wall formation. Catalyzes the addition of glutamate to the nucleotide precursor UDP-N-acetylmuramoyl-L-alanine (UMA).</text>
</comment>
<keyword evidence="4 7" id="KW-0436">Ligase</keyword>
<dbReference type="PATRIC" id="fig|1236046.5.peg.59"/>
<dbReference type="Proteomes" id="UP000055014">
    <property type="component" value="Unassembled WGS sequence"/>
</dbReference>
<evidence type="ECO:0000313" key="12">
    <source>
        <dbReference type="Proteomes" id="UP000055014"/>
    </source>
</evidence>
<dbReference type="PANTHER" id="PTHR43692:SF1">
    <property type="entry name" value="UDP-N-ACETYLMURAMOYLALANINE--D-GLUTAMATE LIGASE"/>
    <property type="match status" value="1"/>
</dbReference>
<feature type="domain" description="Mur ligase C-terminal" evidence="9">
    <location>
        <begin position="304"/>
        <end position="415"/>
    </location>
</feature>
<dbReference type="UniPathway" id="UPA00219"/>
<keyword evidence="6 7" id="KW-0067">ATP-binding</keyword>
<protein>
    <recommendedName>
        <fullName evidence="7 8">UDP-N-acetylmuramoylalanine--D-glutamate ligase</fullName>
        <ecNumber evidence="7 8">6.3.2.9</ecNumber>
    </recommendedName>
    <alternativeName>
        <fullName evidence="7">D-glutamic acid-adding enzyme</fullName>
    </alternativeName>
    <alternativeName>
        <fullName evidence="7">UDP-N-acetylmuramoyl-L-alanyl-D-glutamate synthetase</fullName>
    </alternativeName>
</protein>
<evidence type="ECO:0000256" key="5">
    <source>
        <dbReference type="ARBA" id="ARBA00022741"/>
    </source>
</evidence>
<dbReference type="GO" id="GO:0051301">
    <property type="term" value="P:cell division"/>
    <property type="evidence" value="ECO:0007669"/>
    <property type="project" value="UniProtKB-KW"/>
</dbReference>
<dbReference type="EC" id="6.3.2.9" evidence="7 8"/>
<organism evidence="11 12">
    <name type="scientific">Mesotoga infera</name>
    <dbReference type="NCBI Taxonomy" id="1236046"/>
    <lineage>
        <taxon>Bacteria</taxon>
        <taxon>Thermotogati</taxon>
        <taxon>Thermotogota</taxon>
        <taxon>Thermotogae</taxon>
        <taxon>Kosmotogales</taxon>
        <taxon>Kosmotogaceae</taxon>
        <taxon>Mesotoga</taxon>
    </lineage>
</organism>
<keyword evidence="7 8" id="KW-0961">Cell wall biogenesis/degradation</keyword>
<keyword evidence="7 8" id="KW-0133">Cell shape</keyword>